<dbReference type="RefSeq" id="WP_196194862.1">
    <property type="nucleotide sequence ID" value="NZ_JADPRT010000006.1"/>
</dbReference>
<keyword evidence="2" id="KW-0812">Transmembrane</keyword>
<comment type="caution">
    <text evidence="3">The sequence shown here is derived from an EMBL/GenBank/DDBJ whole genome shotgun (WGS) entry which is preliminary data.</text>
</comment>
<dbReference type="Proteomes" id="UP000657385">
    <property type="component" value="Unassembled WGS sequence"/>
</dbReference>
<proteinExistence type="predicted"/>
<keyword evidence="2" id="KW-1133">Transmembrane helix</keyword>
<protein>
    <submittedName>
        <fullName evidence="3">Uncharacterized protein</fullName>
    </submittedName>
</protein>
<feature type="transmembrane region" description="Helical" evidence="2">
    <location>
        <begin position="51"/>
        <end position="70"/>
    </location>
</feature>
<feature type="region of interest" description="Disordered" evidence="1">
    <location>
        <begin position="190"/>
        <end position="209"/>
    </location>
</feature>
<keyword evidence="2" id="KW-0472">Membrane</keyword>
<feature type="transmembrane region" description="Helical" evidence="2">
    <location>
        <begin position="91"/>
        <end position="113"/>
    </location>
</feature>
<sequence>MAGSWRRLASVVGARARYQRRKARIAVVVLFVLLGIGFCFPAGDDSDPLDNVYFSTAVVLLLTAATLWVWRAPRTELPALRWRLRHRRVCWRGSVVALYGASFGLLANAWFAYRRDGLPASASMASYDHLDQLSRTCGSVGLWFLLLSPLPALLDVPTWRLMPRPLRRAAMVDRVTEELADPKRSLVRGDLPQRHVPAPGRPGRPLRLDPASKQYRLPFPAERLPALDWDGELLRVRARRGVVYGFSAEGPGPRPTTLAEVVEEVTFRHRRWMVLLDADGDRLLVVRIGSESTHLRANRLATLAGRANLAFAQYNLGWTKDDAGSVGPRLFPPVAHAWRVRRAARALAAPVARTEPADAAE</sequence>
<dbReference type="AlphaFoldDB" id="A0A931FGL6"/>
<organism evidence="3 4">
    <name type="scientific">Streptacidiphilus fuscans</name>
    <dbReference type="NCBI Taxonomy" id="2789292"/>
    <lineage>
        <taxon>Bacteria</taxon>
        <taxon>Bacillati</taxon>
        <taxon>Actinomycetota</taxon>
        <taxon>Actinomycetes</taxon>
        <taxon>Kitasatosporales</taxon>
        <taxon>Streptomycetaceae</taxon>
        <taxon>Streptacidiphilus</taxon>
    </lineage>
</organism>
<accession>A0A931FGL6</accession>
<evidence type="ECO:0000313" key="4">
    <source>
        <dbReference type="Proteomes" id="UP000657385"/>
    </source>
</evidence>
<evidence type="ECO:0000256" key="1">
    <source>
        <dbReference type="SAM" id="MobiDB-lite"/>
    </source>
</evidence>
<keyword evidence="4" id="KW-1185">Reference proteome</keyword>
<dbReference type="EMBL" id="JADPRT010000006">
    <property type="protein sequence ID" value="MBF9069694.1"/>
    <property type="molecule type" value="Genomic_DNA"/>
</dbReference>
<feature type="compositionally biased region" description="Low complexity" evidence="1">
    <location>
        <begin position="197"/>
        <end position="209"/>
    </location>
</feature>
<evidence type="ECO:0000313" key="3">
    <source>
        <dbReference type="EMBL" id="MBF9069694.1"/>
    </source>
</evidence>
<evidence type="ECO:0000256" key="2">
    <source>
        <dbReference type="SAM" id="Phobius"/>
    </source>
</evidence>
<reference evidence="3" key="1">
    <citation type="submission" date="2020-11" db="EMBL/GenBank/DDBJ databases">
        <title>Isolation and identification of active actinomycetes.</title>
        <authorList>
            <person name="Yu B."/>
        </authorList>
    </citation>
    <scope>NUCLEOTIDE SEQUENCE</scope>
    <source>
        <strain evidence="3">NEAU-YB345</strain>
    </source>
</reference>
<gene>
    <name evidence="3" type="ORF">I2501_16840</name>
</gene>
<name>A0A931FGL6_9ACTN</name>